<dbReference type="RefSeq" id="WP_146502049.1">
    <property type="nucleotide sequence ID" value="NZ_SJPG01000001.1"/>
</dbReference>
<feature type="binding site" evidence="4">
    <location>
        <position position="100"/>
    </location>
    <ligand>
        <name>1-deoxy-D-xylulose 5-phosphate</name>
        <dbReference type="ChEBI" id="CHEBI:57792"/>
    </ligand>
</feature>
<dbReference type="Gene3D" id="3.20.20.70">
    <property type="entry name" value="Aldolase class I"/>
    <property type="match status" value="1"/>
</dbReference>
<protein>
    <recommendedName>
        <fullName evidence="4 5">Pyridoxine 5'-phosphate synthase</fullName>
        <shortName evidence="4">PNP synthase</shortName>
        <ecNumber evidence="4 5">2.6.99.2</ecNumber>
    </recommendedName>
</protein>
<proteinExistence type="inferred from homology"/>
<feature type="binding site" evidence="4">
    <location>
        <position position="50"/>
    </location>
    <ligand>
        <name>1-deoxy-D-xylulose 5-phosphate</name>
        <dbReference type="ChEBI" id="CHEBI:57792"/>
    </ligand>
</feature>
<keyword evidence="7" id="KW-1185">Reference proteome</keyword>
<evidence type="ECO:0000256" key="3">
    <source>
        <dbReference type="ARBA" id="ARBA00023096"/>
    </source>
</evidence>
<dbReference type="OrthoDB" id="9806590at2"/>
<dbReference type="GO" id="GO:0005829">
    <property type="term" value="C:cytosol"/>
    <property type="evidence" value="ECO:0007669"/>
    <property type="project" value="TreeGrafter"/>
</dbReference>
<dbReference type="Pfam" id="PF03740">
    <property type="entry name" value="PdxJ"/>
    <property type="match status" value="1"/>
</dbReference>
<feature type="site" description="Transition state stabilizer" evidence="4">
    <location>
        <position position="151"/>
    </location>
</feature>
<feature type="binding site" evidence="4">
    <location>
        <begin position="9"/>
        <end position="10"/>
    </location>
    <ligand>
        <name>1-deoxy-D-xylulose 5-phosphate</name>
        <dbReference type="ChEBI" id="CHEBI:57792"/>
    </ligand>
</feature>
<reference evidence="6 7" key="1">
    <citation type="submission" date="2019-02" db="EMBL/GenBank/DDBJ databases">
        <title>Deep-cultivation of Planctomycetes and their phenomic and genomic characterization uncovers novel biology.</title>
        <authorList>
            <person name="Wiegand S."/>
            <person name="Jogler M."/>
            <person name="Boedeker C."/>
            <person name="Pinto D."/>
            <person name="Vollmers J."/>
            <person name="Rivas-Marin E."/>
            <person name="Kohn T."/>
            <person name="Peeters S.H."/>
            <person name="Heuer A."/>
            <person name="Rast P."/>
            <person name="Oberbeckmann S."/>
            <person name="Bunk B."/>
            <person name="Jeske O."/>
            <person name="Meyerdierks A."/>
            <person name="Storesund J.E."/>
            <person name="Kallscheuer N."/>
            <person name="Luecker S."/>
            <person name="Lage O.M."/>
            <person name="Pohl T."/>
            <person name="Merkel B.J."/>
            <person name="Hornburger P."/>
            <person name="Mueller R.-W."/>
            <person name="Bruemmer F."/>
            <person name="Labrenz M."/>
            <person name="Spormann A.M."/>
            <person name="Op Den Camp H."/>
            <person name="Overmann J."/>
            <person name="Amann R."/>
            <person name="Jetten M.S.M."/>
            <person name="Mascher T."/>
            <person name="Medema M.H."/>
            <person name="Devos D.P."/>
            <person name="Kaster A.-K."/>
            <person name="Ovreas L."/>
            <person name="Rohde M."/>
            <person name="Galperin M.Y."/>
            <person name="Jogler C."/>
        </authorList>
    </citation>
    <scope>NUCLEOTIDE SEQUENCE [LARGE SCALE GENOMIC DNA]</scope>
    <source>
        <strain evidence="6 7">Pan54</strain>
    </source>
</reference>
<feature type="active site" description="Proton acceptor" evidence="4">
    <location>
        <position position="43"/>
    </location>
</feature>
<comment type="catalytic activity">
    <reaction evidence="4">
        <text>3-amino-2-oxopropyl phosphate + 1-deoxy-D-xylulose 5-phosphate = pyridoxine 5'-phosphate + phosphate + 2 H2O + H(+)</text>
        <dbReference type="Rhea" id="RHEA:15265"/>
        <dbReference type="ChEBI" id="CHEBI:15377"/>
        <dbReference type="ChEBI" id="CHEBI:15378"/>
        <dbReference type="ChEBI" id="CHEBI:43474"/>
        <dbReference type="ChEBI" id="CHEBI:57279"/>
        <dbReference type="ChEBI" id="CHEBI:57792"/>
        <dbReference type="ChEBI" id="CHEBI:58589"/>
        <dbReference type="EC" id="2.6.99.2"/>
    </reaction>
</comment>
<evidence type="ECO:0000256" key="1">
    <source>
        <dbReference type="ARBA" id="ARBA00022490"/>
    </source>
</evidence>
<dbReference type="CDD" id="cd00003">
    <property type="entry name" value="PNPsynthase"/>
    <property type="match status" value="1"/>
</dbReference>
<dbReference type="InterPro" id="IPR036130">
    <property type="entry name" value="Pyridoxine-5'_phos_synth"/>
</dbReference>
<keyword evidence="3 4" id="KW-0664">Pyridoxine biosynthesis</keyword>
<comment type="caution">
    <text evidence="6">The sequence shown here is derived from an EMBL/GenBank/DDBJ whole genome shotgun (WGS) entry which is preliminary data.</text>
</comment>
<dbReference type="PANTHER" id="PTHR30456">
    <property type="entry name" value="PYRIDOXINE 5'-PHOSPHATE SYNTHASE"/>
    <property type="match status" value="1"/>
</dbReference>
<dbReference type="EMBL" id="SJPG01000001">
    <property type="protein sequence ID" value="TWT59866.1"/>
    <property type="molecule type" value="Genomic_DNA"/>
</dbReference>
<dbReference type="SUPFAM" id="SSF63892">
    <property type="entry name" value="Pyridoxine 5'-phosphate synthase"/>
    <property type="match status" value="1"/>
</dbReference>
<feature type="binding site" evidence="4">
    <location>
        <begin position="213"/>
        <end position="214"/>
    </location>
    <ligand>
        <name>3-amino-2-oxopropyl phosphate</name>
        <dbReference type="ChEBI" id="CHEBI:57279"/>
    </ligand>
</feature>
<comment type="subunit">
    <text evidence="4">Homooctamer; tetramer of dimers.</text>
</comment>
<dbReference type="InterPro" id="IPR004569">
    <property type="entry name" value="PyrdxlP_synth_PdxJ"/>
</dbReference>
<feature type="binding site" evidence="4">
    <location>
        <position position="192"/>
    </location>
    <ligand>
        <name>3-amino-2-oxopropyl phosphate</name>
        <dbReference type="ChEBI" id="CHEBI:57279"/>
    </ligand>
</feature>
<dbReference type="GO" id="GO:0033856">
    <property type="term" value="F:pyridoxine 5'-phosphate synthase activity"/>
    <property type="evidence" value="ECO:0007669"/>
    <property type="project" value="UniProtKB-UniRule"/>
</dbReference>
<feature type="binding site" evidence="4">
    <location>
        <position position="45"/>
    </location>
    <ligand>
        <name>1-deoxy-D-xylulose 5-phosphate</name>
        <dbReference type="ChEBI" id="CHEBI:57792"/>
    </ligand>
</feature>
<evidence type="ECO:0000256" key="4">
    <source>
        <dbReference type="HAMAP-Rule" id="MF_00279"/>
    </source>
</evidence>
<dbReference type="EC" id="2.6.99.2" evidence="4 5"/>
<feature type="active site" description="Proton acceptor" evidence="4">
    <location>
        <position position="70"/>
    </location>
</feature>
<evidence type="ECO:0000256" key="5">
    <source>
        <dbReference type="NCBIfam" id="TIGR00559"/>
    </source>
</evidence>
<accession>A0A5C5XA23</accession>
<dbReference type="NCBIfam" id="TIGR00559">
    <property type="entry name" value="pdxJ"/>
    <property type="match status" value="1"/>
</dbReference>
<evidence type="ECO:0000256" key="2">
    <source>
        <dbReference type="ARBA" id="ARBA00022679"/>
    </source>
</evidence>
<keyword evidence="2 4" id="KW-0808">Transferase</keyword>
<comment type="function">
    <text evidence="4">Catalyzes the complicated ring closure reaction between the two acyclic compounds 1-deoxy-D-xylulose-5-phosphate (DXP) and 3-amino-2-oxopropyl phosphate (1-amino-acetone-3-phosphate or AAP) to form pyridoxine 5'-phosphate (PNP) and inorganic phosphate.</text>
</comment>
<dbReference type="HAMAP" id="MF_00279">
    <property type="entry name" value="PdxJ"/>
    <property type="match status" value="1"/>
</dbReference>
<sequence>MPKLGVNIDHVATVRQARKTVEPDPVWAATLAELGGADGITVHLREDRRHIQDRDVRVLRETVRVKLNLEMSVSEEITDFALDVMPDQCTLVPEKREEVTTEGGLDLIAHRDRVLRCVDRLLEAGIEVSLFIDPNAKQIEVADSMNVHAVELHTGQYAEAVDVETQTRELDLLFEAGEEARTRGMLLHMGHGLTYLNVEPIVEIPGVSELNIGHSIISRAVFVGMERAVREMKALLNPPLIMANDV</sequence>
<name>A0A5C5XA23_9PLAN</name>
<dbReference type="AlphaFoldDB" id="A0A5C5XA23"/>
<dbReference type="GO" id="GO:0008615">
    <property type="term" value="P:pyridoxine biosynthetic process"/>
    <property type="evidence" value="ECO:0007669"/>
    <property type="project" value="UniProtKB-UniRule"/>
</dbReference>
<dbReference type="InterPro" id="IPR013785">
    <property type="entry name" value="Aldolase_TIM"/>
</dbReference>
<dbReference type="Proteomes" id="UP000316095">
    <property type="component" value="Unassembled WGS sequence"/>
</dbReference>
<feature type="binding site" evidence="4">
    <location>
        <position position="18"/>
    </location>
    <ligand>
        <name>3-amino-2-oxopropyl phosphate</name>
        <dbReference type="ChEBI" id="CHEBI:57279"/>
    </ligand>
</feature>
<dbReference type="UniPathway" id="UPA00244">
    <property type="reaction ID" value="UER00313"/>
</dbReference>
<gene>
    <name evidence="4 6" type="primary">pdxJ</name>
    <name evidence="6" type="ORF">Pan54_05770</name>
</gene>
<dbReference type="NCBIfam" id="NF003627">
    <property type="entry name" value="PRK05265.1-5"/>
    <property type="match status" value="1"/>
</dbReference>
<evidence type="ECO:0000313" key="7">
    <source>
        <dbReference type="Proteomes" id="UP000316095"/>
    </source>
</evidence>
<keyword evidence="1 4" id="KW-0963">Cytoplasm</keyword>
<comment type="similarity">
    <text evidence="4">Belongs to the PNP synthase family.</text>
</comment>
<dbReference type="NCBIfam" id="NF003625">
    <property type="entry name" value="PRK05265.1-3"/>
    <property type="match status" value="1"/>
</dbReference>
<comment type="subcellular location">
    <subcellularLocation>
        <location evidence="4">Cytoplasm</location>
    </subcellularLocation>
</comment>
<organism evidence="6 7">
    <name type="scientific">Rubinisphaera italica</name>
    <dbReference type="NCBI Taxonomy" id="2527969"/>
    <lineage>
        <taxon>Bacteria</taxon>
        <taxon>Pseudomonadati</taxon>
        <taxon>Planctomycetota</taxon>
        <taxon>Planctomycetia</taxon>
        <taxon>Planctomycetales</taxon>
        <taxon>Planctomycetaceae</taxon>
        <taxon>Rubinisphaera</taxon>
    </lineage>
</organism>
<feature type="active site" description="Proton donor" evidence="4">
    <location>
        <position position="191"/>
    </location>
</feature>
<evidence type="ECO:0000313" key="6">
    <source>
        <dbReference type="EMBL" id="TWT59866.1"/>
    </source>
</evidence>
<dbReference type="PANTHER" id="PTHR30456:SF0">
    <property type="entry name" value="PYRIDOXINE 5'-PHOSPHATE SYNTHASE"/>
    <property type="match status" value="1"/>
</dbReference>
<feature type="binding site" evidence="4">
    <location>
        <position position="7"/>
    </location>
    <ligand>
        <name>3-amino-2-oxopropyl phosphate</name>
        <dbReference type="ChEBI" id="CHEBI:57279"/>
    </ligand>
</feature>
<comment type="pathway">
    <text evidence="4">Cofactor biosynthesis; pyridoxine 5'-phosphate biosynthesis; pyridoxine 5'-phosphate from D-erythrose 4-phosphate: step 5/5.</text>
</comment>